<dbReference type="OrthoDB" id="448954at2759"/>
<accession>G0V5J1</accession>
<dbReference type="GO" id="GO:0051087">
    <property type="term" value="F:protein-folding chaperone binding"/>
    <property type="evidence" value="ECO:0007669"/>
    <property type="project" value="EnsemblFungi"/>
</dbReference>
<gene>
    <name evidence="4" type="primary">NCAS0A01690</name>
    <name evidence="4" type="ordered locus">NCAS_0A01690</name>
</gene>
<dbReference type="GO" id="GO:0044572">
    <property type="term" value="P:[4Fe-4S] cluster assembly"/>
    <property type="evidence" value="ECO:0007669"/>
    <property type="project" value="EnsemblFungi"/>
</dbReference>
<dbReference type="OMA" id="TVELKYW"/>
<dbReference type="PROSITE" id="PS50076">
    <property type="entry name" value="DNAJ_2"/>
    <property type="match status" value="1"/>
</dbReference>
<keyword evidence="2" id="KW-0143">Chaperone</keyword>
<dbReference type="eggNOG" id="KOG3192">
    <property type="taxonomic scope" value="Eukaryota"/>
</dbReference>
<reference evidence="5" key="1">
    <citation type="journal article" date="2011" name="Proc. Natl. Acad. Sci. U.S.A.">
        <title>Evolutionary erosion of yeast sex chromosomes by mating-type switching accidents.</title>
        <authorList>
            <person name="Gordon J.L."/>
            <person name="Armisen D."/>
            <person name="Proux-Wera E."/>
            <person name="Oheigeartaigh S.S."/>
            <person name="Byrne K.P."/>
            <person name="Wolfe K.H."/>
        </authorList>
    </citation>
    <scope>NUCLEOTIDE SEQUENCE [LARGE SCALE GENOMIC DNA]</scope>
    <source>
        <strain evidence="5">ATCC 76901 / BCRC 22586 / CBS 4309 / NBRC 1992 / NRRL Y-12630</strain>
    </source>
</reference>
<dbReference type="GO" id="GO:0009060">
    <property type="term" value="P:aerobic respiration"/>
    <property type="evidence" value="ECO:0007669"/>
    <property type="project" value="EnsemblFungi"/>
</dbReference>
<dbReference type="CDD" id="cd06257">
    <property type="entry name" value="DnaJ"/>
    <property type="match status" value="1"/>
</dbReference>
<dbReference type="KEGG" id="ncs:NCAS_0A01690"/>
<dbReference type="Gene3D" id="1.20.1280.20">
    <property type="entry name" value="HscB, C-terminal domain"/>
    <property type="match status" value="1"/>
</dbReference>
<dbReference type="AlphaFoldDB" id="G0V5J1"/>
<proteinExistence type="inferred from homology"/>
<dbReference type="InterPro" id="IPR001623">
    <property type="entry name" value="DnaJ_domain"/>
</dbReference>
<sequence length="188" mass="22311">MKRFLTQKRYLTTFYELFPRTFPTKTPIWSVDQSKLRKEYRALQAQHHPDMAQNSEELDTHSSLLNKAYHVLKEPLTRSQYLIKLLDNVDLTQDSVKEKITQSDPEILMKVIEIHEQLMDIDTEEDVKKIRRENTERMATIEGQLENAFKKKDFETAIKLTVELKYWSNVAYAIKEWAPGKEIQINNH</sequence>
<dbReference type="PANTHER" id="PTHR14021">
    <property type="entry name" value="IRON-SULFUR CLUSTER CO-CHAPERONE PROTEIN HSCB"/>
    <property type="match status" value="1"/>
</dbReference>
<comment type="similarity">
    <text evidence="1">Belongs to the HscB family.</text>
</comment>
<dbReference type="GO" id="GO:0044571">
    <property type="term" value="P:[2Fe-2S] cluster assembly"/>
    <property type="evidence" value="ECO:0007669"/>
    <property type="project" value="EnsemblFungi"/>
</dbReference>
<dbReference type="GeneID" id="96900218"/>
<organism evidence="4 5">
    <name type="scientific">Naumovozyma castellii</name>
    <name type="common">Yeast</name>
    <name type="synonym">Saccharomyces castellii</name>
    <dbReference type="NCBI Taxonomy" id="27288"/>
    <lineage>
        <taxon>Eukaryota</taxon>
        <taxon>Fungi</taxon>
        <taxon>Dikarya</taxon>
        <taxon>Ascomycota</taxon>
        <taxon>Saccharomycotina</taxon>
        <taxon>Saccharomycetes</taxon>
        <taxon>Saccharomycetales</taxon>
        <taxon>Saccharomycetaceae</taxon>
        <taxon>Naumovozyma</taxon>
    </lineage>
</organism>
<dbReference type="FunCoup" id="G0V5J1">
    <property type="interactions" value="388"/>
</dbReference>
<reference key="2">
    <citation type="submission" date="2011-08" db="EMBL/GenBank/DDBJ databases">
        <title>Genome sequence of Naumovozyma castellii.</title>
        <authorList>
            <person name="Gordon J.L."/>
            <person name="Armisen D."/>
            <person name="Proux-Wera E."/>
            <person name="OhEigeartaigh S.S."/>
            <person name="Byrne K.P."/>
            <person name="Wolfe K.H."/>
        </authorList>
    </citation>
    <scope>NUCLEOTIDE SEQUENCE</scope>
    <source>
        <strain>Type strain:CBS 4309</strain>
    </source>
</reference>
<dbReference type="Pfam" id="PF00226">
    <property type="entry name" value="DnaJ"/>
    <property type="match status" value="1"/>
</dbReference>
<name>G0V5J1_NAUCA</name>
<dbReference type="Gene3D" id="1.10.287.110">
    <property type="entry name" value="DnaJ domain"/>
    <property type="match status" value="1"/>
</dbReference>
<dbReference type="Proteomes" id="UP000001640">
    <property type="component" value="Chromosome 1"/>
</dbReference>
<dbReference type="InterPro" id="IPR036386">
    <property type="entry name" value="HscB_C_sf"/>
</dbReference>
<evidence type="ECO:0000256" key="2">
    <source>
        <dbReference type="ARBA" id="ARBA00023186"/>
    </source>
</evidence>
<dbReference type="GO" id="GO:0005759">
    <property type="term" value="C:mitochondrial matrix"/>
    <property type="evidence" value="ECO:0007669"/>
    <property type="project" value="EnsemblFungi"/>
</dbReference>
<keyword evidence="5" id="KW-1185">Reference proteome</keyword>
<dbReference type="PANTHER" id="PTHR14021:SF15">
    <property type="entry name" value="IRON-SULFUR CLUSTER CO-CHAPERONE PROTEIN HSCB"/>
    <property type="match status" value="1"/>
</dbReference>
<dbReference type="InterPro" id="IPR009073">
    <property type="entry name" value="HscB_oligo_C"/>
</dbReference>
<dbReference type="FunFam" id="1.10.287.110:FF:000109">
    <property type="entry name" value="J-type co-chaperone JAC1, mitochondrial"/>
    <property type="match status" value="1"/>
</dbReference>
<feature type="domain" description="J" evidence="3">
    <location>
        <begin position="13"/>
        <end position="85"/>
    </location>
</feature>
<dbReference type="GO" id="GO:0006879">
    <property type="term" value="P:intracellular iron ion homeostasis"/>
    <property type="evidence" value="ECO:0007669"/>
    <property type="project" value="EnsemblFungi"/>
</dbReference>
<evidence type="ECO:0000259" key="3">
    <source>
        <dbReference type="PROSITE" id="PS50076"/>
    </source>
</evidence>
<dbReference type="RefSeq" id="XP_003673120.1">
    <property type="nucleotide sequence ID" value="XM_003673072.1"/>
</dbReference>
<evidence type="ECO:0000256" key="1">
    <source>
        <dbReference type="ARBA" id="ARBA00010476"/>
    </source>
</evidence>
<dbReference type="InterPro" id="IPR036869">
    <property type="entry name" value="J_dom_sf"/>
</dbReference>
<dbReference type="GO" id="GO:0001671">
    <property type="term" value="F:ATPase activator activity"/>
    <property type="evidence" value="ECO:0007669"/>
    <property type="project" value="EnsemblFungi"/>
</dbReference>
<dbReference type="SMART" id="SM00271">
    <property type="entry name" value="DnaJ"/>
    <property type="match status" value="1"/>
</dbReference>
<dbReference type="EMBL" id="HE576752">
    <property type="protein sequence ID" value="CCC66727.1"/>
    <property type="molecule type" value="Genomic_DNA"/>
</dbReference>
<dbReference type="Pfam" id="PF07743">
    <property type="entry name" value="HSCB_C"/>
    <property type="match status" value="1"/>
</dbReference>
<protein>
    <recommendedName>
        <fullName evidence="3">J domain-containing protein</fullName>
    </recommendedName>
</protein>
<evidence type="ECO:0000313" key="5">
    <source>
        <dbReference type="Proteomes" id="UP000001640"/>
    </source>
</evidence>
<evidence type="ECO:0000313" key="4">
    <source>
        <dbReference type="EMBL" id="CCC66727.1"/>
    </source>
</evidence>
<dbReference type="NCBIfam" id="TIGR00714">
    <property type="entry name" value="hscB"/>
    <property type="match status" value="1"/>
</dbReference>
<dbReference type="InterPro" id="IPR004640">
    <property type="entry name" value="HscB"/>
</dbReference>
<dbReference type="InParanoid" id="G0V5J1"/>
<dbReference type="STRING" id="1064592.G0V5J1"/>
<dbReference type="SUPFAM" id="SSF47144">
    <property type="entry name" value="HSC20 (HSCB), C-terminal oligomerisation domain"/>
    <property type="match status" value="1"/>
</dbReference>
<dbReference type="SUPFAM" id="SSF46565">
    <property type="entry name" value="Chaperone J-domain"/>
    <property type="match status" value="1"/>
</dbReference>
<dbReference type="HOGENOM" id="CLU_068529_1_1_1"/>
<dbReference type="GO" id="GO:0051259">
    <property type="term" value="P:protein complex oligomerization"/>
    <property type="evidence" value="ECO:0007669"/>
    <property type="project" value="InterPro"/>
</dbReference>